<organism evidence="1 2">
    <name type="scientific">Plasmodium inui San Antonio 1</name>
    <dbReference type="NCBI Taxonomy" id="1237626"/>
    <lineage>
        <taxon>Eukaryota</taxon>
        <taxon>Sar</taxon>
        <taxon>Alveolata</taxon>
        <taxon>Apicomplexa</taxon>
        <taxon>Aconoidasida</taxon>
        <taxon>Haemosporida</taxon>
        <taxon>Plasmodiidae</taxon>
        <taxon>Plasmodium</taxon>
        <taxon>Plasmodium (Plasmodium)</taxon>
    </lineage>
</organism>
<dbReference type="GeneID" id="20040619"/>
<evidence type="ECO:0000313" key="2">
    <source>
        <dbReference type="Proteomes" id="UP000030640"/>
    </source>
</evidence>
<protein>
    <submittedName>
        <fullName evidence="1">Uncharacterized protein</fullName>
    </submittedName>
</protein>
<sequence length="65" mass="7647">MYQLIQVDENDYLQIEEKFTHPTNPRLSQIQEYQEHPYGGTWGNRFRKRTEGPIGAILILTPKGE</sequence>
<dbReference type="Proteomes" id="UP000030640">
    <property type="component" value="Unassembled WGS sequence"/>
</dbReference>
<dbReference type="VEuPathDB" id="PlasmoDB:C922_05345"/>
<dbReference type="AlphaFoldDB" id="W7A5A2"/>
<dbReference type="RefSeq" id="XP_008819138.1">
    <property type="nucleotide sequence ID" value="XM_008820916.1"/>
</dbReference>
<reference evidence="1 2" key="1">
    <citation type="submission" date="2013-02" db="EMBL/GenBank/DDBJ databases">
        <title>The Genome Sequence of Plasmodium inui San Antonio 1.</title>
        <authorList>
            <consortium name="The Broad Institute Genome Sequencing Platform"/>
            <consortium name="The Broad Institute Genome Sequencing Center for Infectious Disease"/>
            <person name="Neafsey D."/>
            <person name="Cheeseman I."/>
            <person name="Volkman S."/>
            <person name="Adams J."/>
            <person name="Walker B."/>
            <person name="Young S.K."/>
            <person name="Zeng Q."/>
            <person name="Gargeya S."/>
            <person name="Fitzgerald M."/>
            <person name="Haas B."/>
            <person name="Abouelleil A."/>
            <person name="Alvarado L."/>
            <person name="Arachchi H.M."/>
            <person name="Berlin A.M."/>
            <person name="Chapman S.B."/>
            <person name="Dewar J."/>
            <person name="Goldberg J."/>
            <person name="Griggs A."/>
            <person name="Gujja S."/>
            <person name="Hansen M."/>
            <person name="Howarth C."/>
            <person name="Imamovic A."/>
            <person name="Larimer J."/>
            <person name="McCowan C."/>
            <person name="Murphy C."/>
            <person name="Neiman D."/>
            <person name="Pearson M."/>
            <person name="Priest M."/>
            <person name="Roberts A."/>
            <person name="Saif S."/>
            <person name="Shea T."/>
            <person name="Sisk P."/>
            <person name="Sykes S."/>
            <person name="Wortman J."/>
            <person name="Nusbaum C."/>
            <person name="Birren B."/>
        </authorList>
    </citation>
    <scope>NUCLEOTIDE SEQUENCE [LARGE SCALE GENOMIC DNA]</scope>
    <source>
        <strain evidence="1 2">San Antonio 1</strain>
    </source>
</reference>
<gene>
    <name evidence="1" type="ORF">C922_05345</name>
</gene>
<keyword evidence="2" id="KW-1185">Reference proteome</keyword>
<name>W7A5A2_9APIC</name>
<evidence type="ECO:0000313" key="1">
    <source>
        <dbReference type="EMBL" id="EUD64279.1"/>
    </source>
</evidence>
<dbReference type="EMBL" id="KI965517">
    <property type="protein sequence ID" value="EUD64279.1"/>
    <property type="molecule type" value="Genomic_DNA"/>
</dbReference>
<accession>W7A5A2</accession>
<proteinExistence type="predicted"/>